<comment type="caution">
    <text evidence="2">The sequence shown here is derived from an EMBL/GenBank/DDBJ whole genome shotgun (WGS) entry which is preliminary data.</text>
</comment>
<evidence type="ECO:0000259" key="1">
    <source>
        <dbReference type="Pfam" id="PF13837"/>
    </source>
</evidence>
<gene>
    <name evidence="2" type="ORF">GHT06_020201</name>
</gene>
<keyword evidence="3" id="KW-1185">Reference proteome</keyword>
<sequence>MSTKVTTTPKPAISGPVERESEDDIFDGHKWSRKETFALLDIIQIMLPQFSLLNVKKSSPLEKGKLAAKVKYQGIFNRSDADCSANWRYLRQRYLELTSPSQKKFSQRERQWPFMGKMNALFKNNHVITLEHVAEVVDGEVREAKVCTLLA</sequence>
<accession>A0AAD5L2Q1</accession>
<name>A0AAD5L2Q1_9CRUS</name>
<feature type="domain" description="Myb/SANT-like DNA-binding" evidence="1">
    <location>
        <begin position="29"/>
        <end position="121"/>
    </location>
</feature>
<dbReference type="AlphaFoldDB" id="A0AAD5L2Q1"/>
<protein>
    <recommendedName>
        <fullName evidence="1">Myb/SANT-like DNA-binding domain-containing protein</fullName>
    </recommendedName>
</protein>
<reference evidence="2 3" key="1">
    <citation type="submission" date="2022-05" db="EMBL/GenBank/DDBJ databases">
        <title>A multi-omics perspective on studying reproductive biology in Daphnia sinensis.</title>
        <authorList>
            <person name="Jia J."/>
        </authorList>
    </citation>
    <scope>NUCLEOTIDE SEQUENCE [LARGE SCALE GENOMIC DNA]</scope>
    <source>
        <strain evidence="2 3">WSL</strain>
    </source>
</reference>
<dbReference type="EMBL" id="WJBH02000008">
    <property type="protein sequence ID" value="KAI9554921.1"/>
    <property type="molecule type" value="Genomic_DNA"/>
</dbReference>
<organism evidence="2 3">
    <name type="scientific">Daphnia sinensis</name>
    <dbReference type="NCBI Taxonomy" id="1820382"/>
    <lineage>
        <taxon>Eukaryota</taxon>
        <taxon>Metazoa</taxon>
        <taxon>Ecdysozoa</taxon>
        <taxon>Arthropoda</taxon>
        <taxon>Crustacea</taxon>
        <taxon>Branchiopoda</taxon>
        <taxon>Diplostraca</taxon>
        <taxon>Cladocera</taxon>
        <taxon>Anomopoda</taxon>
        <taxon>Daphniidae</taxon>
        <taxon>Daphnia</taxon>
        <taxon>Daphnia similis group</taxon>
    </lineage>
</organism>
<dbReference type="Pfam" id="PF13837">
    <property type="entry name" value="Myb_DNA-bind_4"/>
    <property type="match status" value="1"/>
</dbReference>
<evidence type="ECO:0000313" key="3">
    <source>
        <dbReference type="Proteomes" id="UP000820818"/>
    </source>
</evidence>
<proteinExistence type="predicted"/>
<evidence type="ECO:0000313" key="2">
    <source>
        <dbReference type="EMBL" id="KAI9554921.1"/>
    </source>
</evidence>
<dbReference type="Proteomes" id="UP000820818">
    <property type="component" value="Linkage Group LG8"/>
</dbReference>
<dbReference type="InterPro" id="IPR044822">
    <property type="entry name" value="Myb_DNA-bind_4"/>
</dbReference>